<dbReference type="InterPro" id="IPR029069">
    <property type="entry name" value="HotDog_dom_sf"/>
</dbReference>
<evidence type="ECO:0000313" key="3">
    <source>
        <dbReference type="Proteomes" id="UP001521116"/>
    </source>
</evidence>
<dbReference type="Gene3D" id="3.10.129.10">
    <property type="entry name" value="Hotdog Thioesterase"/>
    <property type="match status" value="1"/>
</dbReference>
<name>A0ABR3TEE4_9PEZI</name>
<proteinExistence type="predicted"/>
<protein>
    <recommendedName>
        <fullName evidence="1">Thioesterase domain-containing protein</fullName>
    </recommendedName>
</protein>
<dbReference type="PANTHER" id="PTHR47260:SF1">
    <property type="entry name" value="UPF0644 PROTEIN PB2B4.06"/>
    <property type="match status" value="1"/>
</dbReference>
<feature type="domain" description="Thioesterase" evidence="1">
    <location>
        <begin position="95"/>
        <end position="186"/>
    </location>
</feature>
<dbReference type="InterPro" id="IPR052061">
    <property type="entry name" value="PTE-AB_protein"/>
</dbReference>
<evidence type="ECO:0000313" key="2">
    <source>
        <dbReference type="EMBL" id="KAL1637892.1"/>
    </source>
</evidence>
<comment type="caution">
    <text evidence="2">The sequence shown here is derived from an EMBL/GenBank/DDBJ whole genome shotgun (WGS) entry which is preliminary data.</text>
</comment>
<dbReference type="CDD" id="cd03443">
    <property type="entry name" value="PaaI_thioesterase"/>
    <property type="match status" value="1"/>
</dbReference>
<gene>
    <name evidence="2" type="ORF">SLS56_000449</name>
</gene>
<dbReference type="EMBL" id="JAJVDC020000002">
    <property type="protein sequence ID" value="KAL1637892.1"/>
    <property type="molecule type" value="Genomic_DNA"/>
</dbReference>
<evidence type="ECO:0000259" key="1">
    <source>
        <dbReference type="Pfam" id="PF03061"/>
    </source>
</evidence>
<keyword evidence="3" id="KW-1185">Reference proteome</keyword>
<dbReference type="InterPro" id="IPR006683">
    <property type="entry name" value="Thioestr_dom"/>
</dbReference>
<organism evidence="2 3">
    <name type="scientific">Neofusicoccum ribis</name>
    <dbReference type="NCBI Taxonomy" id="45134"/>
    <lineage>
        <taxon>Eukaryota</taxon>
        <taxon>Fungi</taxon>
        <taxon>Dikarya</taxon>
        <taxon>Ascomycota</taxon>
        <taxon>Pezizomycotina</taxon>
        <taxon>Dothideomycetes</taxon>
        <taxon>Dothideomycetes incertae sedis</taxon>
        <taxon>Botryosphaeriales</taxon>
        <taxon>Botryosphaeriaceae</taxon>
        <taxon>Neofusicoccum</taxon>
    </lineage>
</organism>
<dbReference type="Proteomes" id="UP001521116">
    <property type="component" value="Unassembled WGS sequence"/>
</dbReference>
<dbReference type="SUPFAM" id="SSF54637">
    <property type="entry name" value="Thioesterase/thiol ester dehydrase-isomerase"/>
    <property type="match status" value="1"/>
</dbReference>
<accession>A0ABR3TEE4</accession>
<reference evidence="2 3" key="1">
    <citation type="submission" date="2024-02" db="EMBL/GenBank/DDBJ databases">
        <title>De novo assembly and annotation of 12 fungi associated with fruit tree decline syndrome in Ontario, Canada.</title>
        <authorList>
            <person name="Sulman M."/>
            <person name="Ellouze W."/>
            <person name="Ilyukhin E."/>
        </authorList>
    </citation>
    <scope>NUCLEOTIDE SEQUENCE [LARGE SCALE GENOMIC DNA]</scope>
    <source>
        <strain evidence="2 3">M1-105</strain>
    </source>
</reference>
<dbReference type="PANTHER" id="PTHR47260">
    <property type="entry name" value="UPF0644 PROTEIN PB2B4.06"/>
    <property type="match status" value="1"/>
</dbReference>
<dbReference type="Pfam" id="PF03061">
    <property type="entry name" value="4HBT"/>
    <property type="match status" value="1"/>
</dbReference>
<sequence>MPLPGMSPEDIARLERIPWAAALLADKSFVLAPTSSRQPKQSGEDSFVAETLNSSRAIRAWVTQHSLPLENEKPSIREIRSFLDLGDGLNGYPAVMHGGMIATLLDEVTGVLLTINLDHDNRIPIEERGLTTSIDSGLASMTAYLNVSYKKPVPLPGIVLGTAKFVKFEGRKSYVRGTLEDGNGTVYAVGEALFVEVKPRI</sequence>